<gene>
    <name evidence="1" type="ORF">DT065_12485</name>
</gene>
<dbReference type="Proteomes" id="UP000252100">
    <property type="component" value="Chromosome"/>
</dbReference>
<accession>A0A345C0L4</accession>
<protein>
    <submittedName>
        <fullName evidence="1">Uncharacterized protein</fullName>
    </submittedName>
</protein>
<dbReference type="OrthoDB" id="2973637at2"/>
<evidence type="ECO:0000313" key="1">
    <source>
        <dbReference type="EMBL" id="AXF56745.1"/>
    </source>
</evidence>
<dbReference type="KEGG" id="rue:DT065_12485"/>
<sequence length="74" mass="8526">MDEHVPWSIIKNSLLFGMDVCNMLNVHYDDDVIKNAEGSLFKLSDKDEEIIIGNEADFYIFKCENIRFPAVKVS</sequence>
<name>A0A345C0L4_9BACI</name>
<reference evidence="1 2" key="1">
    <citation type="journal article" date="2018" name="J. Microbiol.">
        <title>Salicibibacter kimchii gen. nov., sp. nov., a moderately halophilic and alkalitolerant bacterium in the family Bacillaceae, isolated from kimchi.</title>
        <authorList>
            <person name="Jang J.Y."/>
            <person name="Oh Y.J."/>
            <person name="Lim S.K."/>
            <person name="Park H.K."/>
            <person name="Lee C."/>
            <person name="Kim J.Y."/>
            <person name="Lee M.A."/>
            <person name="Choi H.J."/>
        </authorList>
    </citation>
    <scope>NUCLEOTIDE SEQUENCE [LARGE SCALE GENOMIC DNA]</scope>
    <source>
        <strain evidence="1 2">NKC1-1</strain>
    </source>
</reference>
<dbReference type="RefSeq" id="WP_114373926.1">
    <property type="nucleotide sequence ID" value="NZ_CP031092.1"/>
</dbReference>
<dbReference type="AlphaFoldDB" id="A0A345C0L4"/>
<keyword evidence="2" id="KW-1185">Reference proteome</keyword>
<proteinExistence type="predicted"/>
<dbReference type="EMBL" id="CP031092">
    <property type="protein sequence ID" value="AXF56745.1"/>
    <property type="molecule type" value="Genomic_DNA"/>
</dbReference>
<evidence type="ECO:0000313" key="2">
    <source>
        <dbReference type="Proteomes" id="UP000252100"/>
    </source>
</evidence>
<organism evidence="1 2">
    <name type="scientific">Salicibibacter kimchii</name>
    <dbReference type="NCBI Taxonomy" id="2099786"/>
    <lineage>
        <taxon>Bacteria</taxon>
        <taxon>Bacillati</taxon>
        <taxon>Bacillota</taxon>
        <taxon>Bacilli</taxon>
        <taxon>Bacillales</taxon>
        <taxon>Bacillaceae</taxon>
        <taxon>Salicibibacter</taxon>
    </lineage>
</organism>